<dbReference type="InterPro" id="IPR005950">
    <property type="entry name" value="ModA"/>
</dbReference>
<evidence type="ECO:0000256" key="1">
    <source>
        <dbReference type="ARBA" id="ARBA00009175"/>
    </source>
</evidence>
<dbReference type="Proteomes" id="UP001314635">
    <property type="component" value="Unassembled WGS sequence"/>
</dbReference>
<comment type="caution">
    <text evidence="5">The sequence shown here is derived from an EMBL/GenBank/DDBJ whole genome shotgun (WGS) entry which is preliminary data.</text>
</comment>
<dbReference type="InterPro" id="IPR050682">
    <property type="entry name" value="ModA/WtpA"/>
</dbReference>
<sequence length="255" mass="26878">MRSMRFATAALGAAIALLTGANAFAGSANVAVAANFTEPAKEIAGLFKAKTGHDIVLSFGASGQFYTQIKENAPFAILLSADDERPKKLVSEGLGVAESRFTYAIGKLVLWSRDPATVKGEETLKANAFNKLSIANPTAAPYGAAAVETLKALNLYDTIQPKIVQGNTISQAFQFVDTGNAELGFVALSQLMPNAGGSRWLVPQNLYTEIRQDAVLLKASAGNEAATAFLAFLKTPEARAVIEKFGYALDPKSGT</sequence>
<evidence type="ECO:0000256" key="4">
    <source>
        <dbReference type="SAM" id="SignalP"/>
    </source>
</evidence>
<dbReference type="PANTHER" id="PTHR30632">
    <property type="entry name" value="MOLYBDATE-BINDING PERIPLASMIC PROTEIN"/>
    <property type="match status" value="1"/>
</dbReference>
<organism evidence="5 6">
    <name type="scientific">Bradyrhizobium denitrificans</name>
    <dbReference type="NCBI Taxonomy" id="2734912"/>
    <lineage>
        <taxon>Bacteria</taxon>
        <taxon>Pseudomonadati</taxon>
        <taxon>Pseudomonadota</taxon>
        <taxon>Alphaproteobacteria</taxon>
        <taxon>Hyphomicrobiales</taxon>
        <taxon>Nitrobacteraceae</taxon>
        <taxon>Bradyrhizobium</taxon>
    </lineage>
</organism>
<dbReference type="PANTHER" id="PTHR30632:SF14">
    <property type="entry name" value="TUNGSTATE_MOLYBDATE_CHROMATE-BINDING PROTEIN MODA"/>
    <property type="match status" value="1"/>
</dbReference>
<keyword evidence="2" id="KW-0479">Metal-binding</keyword>
<dbReference type="EMBL" id="JAFCLK010000006">
    <property type="protein sequence ID" value="MBR1135558.1"/>
    <property type="molecule type" value="Genomic_DNA"/>
</dbReference>
<protein>
    <submittedName>
        <fullName evidence="5">Molybdate ABC transporter substrate-binding protein</fullName>
    </submittedName>
</protein>
<dbReference type="RefSeq" id="WP_172235564.1">
    <property type="nucleotide sequence ID" value="NZ_JABFDP010000002.1"/>
</dbReference>
<dbReference type="PIRSF" id="PIRSF004846">
    <property type="entry name" value="ModA"/>
    <property type="match status" value="1"/>
</dbReference>
<gene>
    <name evidence="5" type="primary">modA</name>
    <name evidence="5" type="ORF">JQ619_07260</name>
</gene>
<dbReference type="Gene3D" id="3.40.190.10">
    <property type="entry name" value="Periplasmic binding protein-like II"/>
    <property type="match status" value="2"/>
</dbReference>
<comment type="similarity">
    <text evidence="1">Belongs to the bacterial solute-binding protein ModA family.</text>
</comment>
<proteinExistence type="inferred from homology"/>
<dbReference type="InterPro" id="IPR044084">
    <property type="entry name" value="AvModA-like_subst-bd"/>
</dbReference>
<keyword evidence="3 4" id="KW-0732">Signal</keyword>
<reference evidence="6" key="1">
    <citation type="journal article" date="2021" name="ISME J.">
        <title>Evolutionary origin and ecological implication of a unique nif island in free-living Bradyrhizobium lineages.</title>
        <authorList>
            <person name="Tao J."/>
        </authorList>
    </citation>
    <scope>NUCLEOTIDE SEQUENCE [LARGE SCALE GENOMIC DNA]</scope>
    <source>
        <strain evidence="6">SZCCT0094</strain>
    </source>
</reference>
<keyword evidence="6" id="KW-1185">Reference proteome</keyword>
<name>A0ABS5G2L8_9BRAD</name>
<evidence type="ECO:0000313" key="6">
    <source>
        <dbReference type="Proteomes" id="UP001314635"/>
    </source>
</evidence>
<dbReference type="CDD" id="cd13539">
    <property type="entry name" value="PBP2_AvModA"/>
    <property type="match status" value="1"/>
</dbReference>
<accession>A0ABS5G2L8</accession>
<feature type="chain" id="PRO_5046111030" evidence="4">
    <location>
        <begin position="26"/>
        <end position="255"/>
    </location>
</feature>
<feature type="signal peptide" evidence="4">
    <location>
        <begin position="1"/>
        <end position="25"/>
    </location>
</feature>
<dbReference type="Pfam" id="PF13531">
    <property type="entry name" value="SBP_bac_11"/>
    <property type="match status" value="1"/>
</dbReference>
<evidence type="ECO:0000256" key="3">
    <source>
        <dbReference type="ARBA" id="ARBA00022729"/>
    </source>
</evidence>
<dbReference type="NCBIfam" id="TIGR01256">
    <property type="entry name" value="modA"/>
    <property type="match status" value="1"/>
</dbReference>
<evidence type="ECO:0000313" key="5">
    <source>
        <dbReference type="EMBL" id="MBR1135558.1"/>
    </source>
</evidence>
<evidence type="ECO:0000256" key="2">
    <source>
        <dbReference type="ARBA" id="ARBA00022723"/>
    </source>
</evidence>
<dbReference type="SUPFAM" id="SSF53850">
    <property type="entry name" value="Periplasmic binding protein-like II"/>
    <property type="match status" value="1"/>
</dbReference>